<dbReference type="Pfam" id="PF00733">
    <property type="entry name" value="Asn_synthase"/>
    <property type="match status" value="1"/>
</dbReference>
<feature type="domain" description="Asparagine synthetase" evidence="1">
    <location>
        <begin position="109"/>
        <end position="220"/>
    </location>
</feature>
<organism evidence="2 3">
    <name type="scientific">Candidatus Chloroploca mongolica</name>
    <dbReference type="NCBI Taxonomy" id="2528176"/>
    <lineage>
        <taxon>Bacteria</taxon>
        <taxon>Bacillati</taxon>
        <taxon>Chloroflexota</taxon>
        <taxon>Chloroflexia</taxon>
        <taxon>Chloroflexales</taxon>
        <taxon>Chloroflexineae</taxon>
        <taxon>Oscillochloridaceae</taxon>
        <taxon>Candidatus Chloroploca</taxon>
    </lineage>
</organism>
<keyword evidence="3" id="KW-1185">Reference proteome</keyword>
<dbReference type="Gene3D" id="3.40.50.620">
    <property type="entry name" value="HUPs"/>
    <property type="match status" value="1"/>
</dbReference>
<gene>
    <name evidence="2" type="ORF">EYB53_020810</name>
</gene>
<accession>A0ABS4DFG6</accession>
<dbReference type="EMBL" id="SIJK02000058">
    <property type="protein sequence ID" value="MBP1468165.1"/>
    <property type="molecule type" value="Genomic_DNA"/>
</dbReference>
<evidence type="ECO:0000313" key="3">
    <source>
        <dbReference type="Proteomes" id="UP001193081"/>
    </source>
</evidence>
<evidence type="ECO:0000259" key="1">
    <source>
        <dbReference type="Pfam" id="PF00733"/>
    </source>
</evidence>
<dbReference type="Proteomes" id="UP001193081">
    <property type="component" value="Unassembled WGS sequence"/>
</dbReference>
<name>A0ABS4DFG6_9CHLR</name>
<evidence type="ECO:0000313" key="2">
    <source>
        <dbReference type="EMBL" id="MBP1468165.1"/>
    </source>
</evidence>
<reference evidence="2 3" key="1">
    <citation type="submission" date="2021-03" db="EMBL/GenBank/DDBJ databases">
        <authorList>
            <person name="Grouzdev D.S."/>
        </authorList>
    </citation>
    <scope>NUCLEOTIDE SEQUENCE [LARGE SCALE GENOMIC DNA]</scope>
    <source>
        <strain evidence="2 3">M50-1</strain>
    </source>
</reference>
<dbReference type="SUPFAM" id="SSF52402">
    <property type="entry name" value="Adenine nucleotide alpha hydrolases-like"/>
    <property type="match status" value="1"/>
</dbReference>
<comment type="caution">
    <text evidence="2">The sequence shown here is derived from an EMBL/GenBank/DDBJ whole genome shotgun (WGS) entry which is preliminary data.</text>
</comment>
<dbReference type="RefSeq" id="WP_167857520.1">
    <property type="nucleotide sequence ID" value="NZ_SIJK02000058.1"/>
</dbReference>
<dbReference type="InterPro" id="IPR001962">
    <property type="entry name" value="Asn_synthase"/>
</dbReference>
<sequence length="249" mass="28561">MARWGDDHSGVRTDNYWQSDLTHTLHLGSDEAYLEAFHGLFSRIVADHLVSPTPVALQVINPQFAAQHGVPELAHHHDDRLWQRFSRDPRRVRYDALVTQDFGPYISAYRARFGVDMRSPTADVRLAEFCLALPETQFWRNGESRSLVRRAFAGQLPSSVLRNRLRGMQAADWFERLSGAREQFHAELERLERSDLACQVLDLTRMRELLERLPASAGATRTDYITYQGILQRGFMIGAFLCWFEAGAL</sequence>
<proteinExistence type="predicted"/>
<dbReference type="InterPro" id="IPR014729">
    <property type="entry name" value="Rossmann-like_a/b/a_fold"/>
</dbReference>
<protein>
    <recommendedName>
        <fullName evidence="1">Asparagine synthetase domain-containing protein</fullName>
    </recommendedName>
</protein>